<dbReference type="AlphaFoldDB" id="A0A2U9II78"/>
<comment type="cofactor">
    <cofactor evidence="5">
        <name>[2Fe-2S] cluster</name>
        <dbReference type="ChEBI" id="CHEBI:190135"/>
    </cofactor>
</comment>
<dbReference type="PANTHER" id="PTHR21496:SF0">
    <property type="entry name" value="RIESKE DOMAIN-CONTAINING PROTEIN"/>
    <property type="match status" value="1"/>
</dbReference>
<dbReference type="EMBL" id="CP029289">
    <property type="protein sequence ID" value="AWR95738.1"/>
    <property type="molecule type" value="Genomic_DNA"/>
</dbReference>
<evidence type="ECO:0000313" key="8">
    <source>
        <dbReference type="Proteomes" id="UP000248044"/>
    </source>
</evidence>
<protein>
    <submittedName>
        <fullName evidence="7">(2Fe-2S)-binding protein</fullName>
    </submittedName>
</protein>
<dbReference type="PROSITE" id="PS51296">
    <property type="entry name" value="RIESKE"/>
    <property type="match status" value="1"/>
</dbReference>
<evidence type="ECO:0000256" key="5">
    <source>
        <dbReference type="ARBA" id="ARBA00034078"/>
    </source>
</evidence>
<gene>
    <name evidence="7" type="ORF">DFR85_15260</name>
</gene>
<evidence type="ECO:0000256" key="3">
    <source>
        <dbReference type="ARBA" id="ARBA00023004"/>
    </source>
</evidence>
<dbReference type="InterPro" id="IPR017941">
    <property type="entry name" value="Rieske_2Fe-2S"/>
</dbReference>
<dbReference type="KEGG" id="abri:DFR85_15260"/>
<reference evidence="7 8" key="1">
    <citation type="submission" date="2018-05" db="EMBL/GenBank/DDBJ databases">
        <title>Complete Genome Sequences of Extremely Thermoacidophilic, Metal-Mobilizing Type-Strain Members of the Archaeal Family Sulfolobaceae: Acidianus brierleyi DSM-1651T, Acidianus sulfidivorans DSM-18786T, Metallosphaera hakonensis DSM-7519T, and Metallosphaera prunae DSM-10039T.</title>
        <authorList>
            <person name="Counts J.A."/>
            <person name="Kelly R.M."/>
        </authorList>
    </citation>
    <scope>NUCLEOTIDE SEQUENCE [LARGE SCALE GENOMIC DNA]</scope>
    <source>
        <strain evidence="7 8">DSM 1651</strain>
    </source>
</reference>
<evidence type="ECO:0000256" key="4">
    <source>
        <dbReference type="ARBA" id="ARBA00023014"/>
    </source>
</evidence>
<feature type="domain" description="Rieske" evidence="6">
    <location>
        <begin position="6"/>
        <end position="100"/>
    </location>
</feature>
<dbReference type="Pfam" id="PF00355">
    <property type="entry name" value="Rieske"/>
    <property type="match status" value="1"/>
</dbReference>
<dbReference type="GO" id="GO:0051537">
    <property type="term" value="F:2 iron, 2 sulfur cluster binding"/>
    <property type="evidence" value="ECO:0007669"/>
    <property type="project" value="UniProtKB-KW"/>
</dbReference>
<dbReference type="Gene3D" id="2.102.10.10">
    <property type="entry name" value="Rieske [2Fe-2S] iron-sulphur domain"/>
    <property type="match status" value="1"/>
</dbReference>
<keyword evidence="1" id="KW-0001">2Fe-2S</keyword>
<dbReference type="CDD" id="cd03467">
    <property type="entry name" value="Rieske"/>
    <property type="match status" value="1"/>
</dbReference>
<keyword evidence="2" id="KW-0479">Metal-binding</keyword>
<organism evidence="7 8">
    <name type="scientific">Acidianus brierleyi</name>
    <dbReference type="NCBI Taxonomy" id="41673"/>
    <lineage>
        <taxon>Archaea</taxon>
        <taxon>Thermoproteota</taxon>
        <taxon>Thermoprotei</taxon>
        <taxon>Sulfolobales</taxon>
        <taxon>Sulfolobaceae</taxon>
        <taxon>Acidianus</taxon>
    </lineage>
</organism>
<dbReference type="InterPro" id="IPR036922">
    <property type="entry name" value="Rieske_2Fe-2S_sf"/>
</dbReference>
<dbReference type="PANTHER" id="PTHR21496">
    <property type="entry name" value="FERREDOXIN-RELATED"/>
    <property type="match status" value="1"/>
</dbReference>
<evidence type="ECO:0000259" key="6">
    <source>
        <dbReference type="PROSITE" id="PS51296"/>
    </source>
</evidence>
<sequence>MEDLRIITVPLKEVKDKGTVVVNKNGINVLIIYDKGNVYACDIRCPHMGYPLSKGTIRDGILICHWHHARFNLEDGGTFDLWADDLTTYETKIVNDKVIVNFKERDVKAHAVKRLRKGIDHDIDLVIAKSIIDLLNNGISLNDLAKEVSIHVLRDHEWNSGLNIFTIILNLLNYDLELEWKILGLLHGIKNVSSQIFERPKVIYPEPLENADNLKNWFRDFIEGREVNPARRAIISMRSEDGLDAMVASVTDHFFLDEGHILDHLNKETELLDKIGWDNSRLIFASLISQLANAMRHEEDPKWRIPDDLVSIINSEISKAQDMKIGKERLDQKEMDNLVNCLLQDDPKKPFECVTQAIASNVSPKYLSLALGLASAYREARFHTQNDFSDWETVHHQFVYSNALYRLFERKESFYLIRGIYHGVGNLYLTRFLNIPPARLPKERTSRNEEEIIKSLSEAIGSKRIEEASLDVYDYLVREFPEDTLIKTIIRSLFIEDVSFHTAQTVDAGISLFNALKGYDENYVPLIATVRYLSAHSPTNRRSKITVDVAIKLSKGEALYT</sequence>
<dbReference type="SUPFAM" id="SSF50022">
    <property type="entry name" value="ISP domain"/>
    <property type="match status" value="1"/>
</dbReference>
<evidence type="ECO:0000256" key="2">
    <source>
        <dbReference type="ARBA" id="ARBA00022723"/>
    </source>
</evidence>
<dbReference type="RefSeq" id="WP_110271616.1">
    <property type="nucleotide sequence ID" value="NZ_CP029289.2"/>
</dbReference>
<evidence type="ECO:0000256" key="1">
    <source>
        <dbReference type="ARBA" id="ARBA00022714"/>
    </source>
</evidence>
<proteinExistence type="predicted"/>
<keyword evidence="3" id="KW-0408">Iron</keyword>
<name>A0A2U9II78_9CREN</name>
<dbReference type="GO" id="GO:0046872">
    <property type="term" value="F:metal ion binding"/>
    <property type="evidence" value="ECO:0007669"/>
    <property type="project" value="UniProtKB-KW"/>
</dbReference>
<keyword evidence="8" id="KW-1185">Reference proteome</keyword>
<accession>A0A2U9II78</accession>
<keyword evidence="4" id="KW-0411">Iron-sulfur</keyword>
<dbReference type="Proteomes" id="UP000248044">
    <property type="component" value="Chromosome"/>
</dbReference>
<dbReference type="OrthoDB" id="6837at2157"/>
<evidence type="ECO:0000313" key="7">
    <source>
        <dbReference type="EMBL" id="AWR95738.1"/>
    </source>
</evidence>
<dbReference type="GeneID" id="36833542"/>